<dbReference type="InterPro" id="IPR002104">
    <property type="entry name" value="Integrase_catalytic"/>
</dbReference>
<keyword evidence="4" id="KW-0233">DNA recombination</keyword>
<dbReference type="InterPro" id="IPR050090">
    <property type="entry name" value="Tyrosine_recombinase_XerCD"/>
</dbReference>
<name>A0ABQ0AER1_9GAMM</name>
<dbReference type="Gene3D" id="1.10.443.10">
    <property type="entry name" value="Intergrase catalytic core"/>
    <property type="match status" value="1"/>
</dbReference>
<dbReference type="Proteomes" id="UP001465153">
    <property type="component" value="Unassembled WGS sequence"/>
</dbReference>
<gene>
    <name evidence="8" type="ORF">NBRC116591_39480</name>
</gene>
<dbReference type="InterPro" id="IPR004107">
    <property type="entry name" value="Integrase_SAM-like_N"/>
</dbReference>
<dbReference type="InterPro" id="IPR010998">
    <property type="entry name" value="Integrase_recombinase_N"/>
</dbReference>
<evidence type="ECO:0000256" key="1">
    <source>
        <dbReference type="ARBA" id="ARBA00008857"/>
    </source>
</evidence>
<dbReference type="PANTHER" id="PTHR30349:SF64">
    <property type="entry name" value="PROPHAGE INTEGRASE INTD-RELATED"/>
    <property type="match status" value="1"/>
</dbReference>
<dbReference type="InterPro" id="IPR011946">
    <property type="entry name" value="Integrase_integron-type"/>
</dbReference>
<evidence type="ECO:0000256" key="4">
    <source>
        <dbReference type="ARBA" id="ARBA00023172"/>
    </source>
</evidence>
<sequence>MKISNQVFIVEDIPKPIPKNPTRLMDQLRAFIRAKRLSYKTEKTYCFWILRFIRFHKRNHPKTLTVIHVNEFLSDLVLHENVSVNTQKTALNALAFLYNQFLLMPLEGVEFKPSSRERRIPTVFSHQEAISVISQLSGQFRLITSLMYGSGLRVMESVRLRVQDVDFNNGCLIVREAKGNYWRRTLLPSSLVDDLQKQVSFVLAQHQKDLTDGFGSVYLPFALERKYPNASTSPGWQYLFPATHLSVDPRSKIKRRHHIGEQSVQRKVKAAVKTVGIHKKSGCHTFRHSFATNLLRNGTDIRAIQEMLGHRDISTTQIYTHVVGMHERGVTSPLDFSN</sequence>
<keyword evidence="9" id="KW-1185">Reference proteome</keyword>
<evidence type="ECO:0000256" key="5">
    <source>
        <dbReference type="PROSITE-ProRule" id="PRU01248"/>
    </source>
</evidence>
<dbReference type="Pfam" id="PF13495">
    <property type="entry name" value="Phage_int_SAM_4"/>
    <property type="match status" value="1"/>
</dbReference>
<accession>A0ABQ0AER1</accession>
<evidence type="ECO:0000313" key="8">
    <source>
        <dbReference type="EMBL" id="GAA6170135.1"/>
    </source>
</evidence>
<dbReference type="EMBL" id="BAABWN010000019">
    <property type="protein sequence ID" value="GAA6170135.1"/>
    <property type="molecule type" value="Genomic_DNA"/>
</dbReference>
<organism evidence="8 9">
    <name type="scientific">Sessilibacter corallicola</name>
    <dbReference type="NCBI Taxonomy" id="2904075"/>
    <lineage>
        <taxon>Bacteria</taxon>
        <taxon>Pseudomonadati</taxon>
        <taxon>Pseudomonadota</taxon>
        <taxon>Gammaproteobacteria</taxon>
        <taxon>Cellvibrionales</taxon>
        <taxon>Cellvibrionaceae</taxon>
        <taxon>Sessilibacter</taxon>
    </lineage>
</organism>
<dbReference type="PROSITE" id="PS51900">
    <property type="entry name" value="CB"/>
    <property type="match status" value="1"/>
</dbReference>
<keyword evidence="3 5" id="KW-0238">DNA-binding</keyword>
<dbReference type="Pfam" id="PF00589">
    <property type="entry name" value="Phage_integrase"/>
    <property type="match status" value="1"/>
</dbReference>
<dbReference type="PROSITE" id="PS51898">
    <property type="entry name" value="TYR_RECOMBINASE"/>
    <property type="match status" value="1"/>
</dbReference>
<proteinExistence type="inferred from homology"/>
<keyword evidence="2" id="KW-0229">DNA integration</keyword>
<evidence type="ECO:0000259" key="6">
    <source>
        <dbReference type="PROSITE" id="PS51898"/>
    </source>
</evidence>
<evidence type="ECO:0000259" key="7">
    <source>
        <dbReference type="PROSITE" id="PS51900"/>
    </source>
</evidence>
<dbReference type="NCBIfam" id="TIGR02249">
    <property type="entry name" value="integrase_gron"/>
    <property type="match status" value="1"/>
</dbReference>
<comment type="similarity">
    <text evidence="1">Belongs to the 'phage' integrase family.</text>
</comment>
<comment type="caution">
    <text evidence="8">The sequence shown here is derived from an EMBL/GenBank/DDBJ whole genome shotgun (WGS) entry which is preliminary data.</text>
</comment>
<dbReference type="Gene3D" id="1.10.150.130">
    <property type="match status" value="1"/>
</dbReference>
<evidence type="ECO:0000256" key="2">
    <source>
        <dbReference type="ARBA" id="ARBA00022908"/>
    </source>
</evidence>
<protein>
    <submittedName>
        <fullName evidence="8">Integron integrase</fullName>
    </submittedName>
</protein>
<evidence type="ECO:0000313" key="9">
    <source>
        <dbReference type="Proteomes" id="UP001465153"/>
    </source>
</evidence>
<feature type="domain" description="Core-binding (CB)" evidence="7">
    <location>
        <begin position="22"/>
        <end position="102"/>
    </location>
</feature>
<dbReference type="SUPFAM" id="SSF56349">
    <property type="entry name" value="DNA breaking-rejoining enzymes"/>
    <property type="match status" value="1"/>
</dbReference>
<evidence type="ECO:0000256" key="3">
    <source>
        <dbReference type="ARBA" id="ARBA00023125"/>
    </source>
</evidence>
<feature type="domain" description="Tyr recombinase" evidence="6">
    <location>
        <begin position="119"/>
        <end position="332"/>
    </location>
</feature>
<dbReference type="PANTHER" id="PTHR30349">
    <property type="entry name" value="PHAGE INTEGRASE-RELATED"/>
    <property type="match status" value="1"/>
</dbReference>
<dbReference type="InterPro" id="IPR013762">
    <property type="entry name" value="Integrase-like_cat_sf"/>
</dbReference>
<dbReference type="InterPro" id="IPR044068">
    <property type="entry name" value="CB"/>
</dbReference>
<reference evidence="8 9" key="1">
    <citation type="submission" date="2024-04" db="EMBL/GenBank/DDBJ databases">
        <title>Draft genome sequence of Sessilibacter corallicola NBRC 116591.</title>
        <authorList>
            <person name="Miyakawa T."/>
            <person name="Kusuya Y."/>
            <person name="Miura T."/>
        </authorList>
    </citation>
    <scope>NUCLEOTIDE SEQUENCE [LARGE SCALE GENOMIC DNA]</scope>
    <source>
        <strain evidence="8 9">KU-00831-HH</strain>
    </source>
</reference>
<dbReference type="InterPro" id="IPR011010">
    <property type="entry name" value="DNA_brk_join_enz"/>
</dbReference>